<gene>
    <name evidence="7" type="ORF">BEMITA_LOCUS2479</name>
</gene>
<dbReference type="PANTHER" id="PTHR48021">
    <property type="match status" value="1"/>
</dbReference>
<dbReference type="KEGG" id="btab:109044710"/>
<evidence type="ECO:0000259" key="6">
    <source>
        <dbReference type="PROSITE" id="PS50850"/>
    </source>
</evidence>
<organism evidence="7 8">
    <name type="scientific">Bemisia tabaci</name>
    <name type="common">Sweetpotato whitefly</name>
    <name type="synonym">Aleurodes tabaci</name>
    <dbReference type="NCBI Taxonomy" id="7038"/>
    <lineage>
        <taxon>Eukaryota</taxon>
        <taxon>Metazoa</taxon>
        <taxon>Ecdysozoa</taxon>
        <taxon>Arthropoda</taxon>
        <taxon>Hexapoda</taxon>
        <taxon>Insecta</taxon>
        <taxon>Pterygota</taxon>
        <taxon>Neoptera</taxon>
        <taxon>Paraneoptera</taxon>
        <taxon>Hemiptera</taxon>
        <taxon>Sternorrhyncha</taxon>
        <taxon>Aleyrodoidea</taxon>
        <taxon>Aleyrodidae</taxon>
        <taxon>Aleyrodinae</taxon>
        <taxon>Bemisia</taxon>
    </lineage>
</organism>
<dbReference type="GO" id="GO:0022857">
    <property type="term" value="F:transmembrane transporter activity"/>
    <property type="evidence" value="ECO:0007669"/>
    <property type="project" value="InterPro"/>
</dbReference>
<feature type="transmembrane region" description="Helical" evidence="5">
    <location>
        <begin position="117"/>
        <end position="137"/>
    </location>
</feature>
<comment type="subcellular location">
    <subcellularLocation>
        <location evidence="1">Membrane</location>
        <topology evidence="1">Multi-pass membrane protein</topology>
    </subcellularLocation>
</comment>
<feature type="transmembrane region" description="Helical" evidence="5">
    <location>
        <begin position="417"/>
        <end position="437"/>
    </location>
</feature>
<reference evidence="7" key="1">
    <citation type="submission" date="2021-12" db="EMBL/GenBank/DDBJ databases">
        <authorList>
            <person name="King R."/>
        </authorList>
    </citation>
    <scope>NUCLEOTIDE SEQUENCE</scope>
</reference>
<dbReference type="InterPro" id="IPR003663">
    <property type="entry name" value="Sugar/inositol_transpt"/>
</dbReference>
<feature type="transmembrane region" description="Helical" evidence="5">
    <location>
        <begin position="169"/>
        <end position="191"/>
    </location>
</feature>
<feature type="transmembrane region" description="Helical" evidence="5">
    <location>
        <begin position="91"/>
        <end position="111"/>
    </location>
</feature>
<keyword evidence="2 5" id="KW-0812">Transmembrane</keyword>
<dbReference type="EMBL" id="OU963871">
    <property type="protein sequence ID" value="CAH0382991.1"/>
    <property type="molecule type" value="Genomic_DNA"/>
</dbReference>
<evidence type="ECO:0000313" key="8">
    <source>
        <dbReference type="Proteomes" id="UP001152759"/>
    </source>
</evidence>
<keyword evidence="3 5" id="KW-1133">Transmembrane helix</keyword>
<feature type="transmembrane region" description="Helical" evidence="5">
    <location>
        <begin position="349"/>
        <end position="372"/>
    </location>
</feature>
<dbReference type="GO" id="GO:0016020">
    <property type="term" value="C:membrane"/>
    <property type="evidence" value="ECO:0007669"/>
    <property type="project" value="UniProtKB-SubCell"/>
</dbReference>
<evidence type="ECO:0000256" key="3">
    <source>
        <dbReference type="ARBA" id="ARBA00022989"/>
    </source>
</evidence>
<dbReference type="AlphaFoldDB" id="A0A9P0A048"/>
<evidence type="ECO:0000256" key="5">
    <source>
        <dbReference type="SAM" id="Phobius"/>
    </source>
</evidence>
<feature type="transmembrane region" description="Helical" evidence="5">
    <location>
        <begin position="321"/>
        <end position="343"/>
    </location>
</feature>
<feature type="transmembrane region" description="Helical" evidence="5">
    <location>
        <begin position="57"/>
        <end position="79"/>
    </location>
</feature>
<evidence type="ECO:0000313" key="7">
    <source>
        <dbReference type="EMBL" id="CAH0382991.1"/>
    </source>
</evidence>
<dbReference type="InterPro" id="IPR036259">
    <property type="entry name" value="MFS_trans_sf"/>
</dbReference>
<dbReference type="PANTHER" id="PTHR48021:SF1">
    <property type="entry name" value="GH07001P-RELATED"/>
    <property type="match status" value="1"/>
</dbReference>
<feature type="domain" description="Major facilitator superfamily (MFS) profile" evidence="6">
    <location>
        <begin position="17"/>
        <end position="440"/>
    </location>
</feature>
<dbReference type="Gene3D" id="1.20.1250.20">
    <property type="entry name" value="MFS general substrate transporter like domains"/>
    <property type="match status" value="1"/>
</dbReference>
<sequence length="466" mass="51323">MAKNEDEPPTGGFLRPFLIMTALAPIQLVVGSVLGQSAGMIPQLMQEDSVIKIDIDVATWIASMSTVGTFVAASSSGFFADKFGRIRMVQVAYFFLAVGYGIIGAANTFFLLIFGRFLIGFGVGCSFPASVYISEIAPPAYRGLLLTTNPAIASLGLVYMYVLGGYYPWNIASLATGLMSILGLIIAFFFYDSPVWLLRKNRIEDARKSLSRIEGPTNVDFKLKQLQEIVDSHPVSKFSPHVFIEPTVWKPYVITIILSILQNTAGFYIVVSYTVNFMREFHSTYDPLQIMVAIGLVRLVAICLSSAILRHVGRKTIGAFSGFAAAACLLPIYGCLVAPHAAVLQTYPWIPIALFLGYIFTMTLGIFALPWTMPYEMFPIKVRGFMCGVSFCSMYALIFVAVKLYNFLLENLQLPGMILMFAVGSLLFGVFSATVLVETHKKTLDEIEEVFLGRRSKQVEKTPGDS</sequence>
<dbReference type="InterPro" id="IPR005828">
    <property type="entry name" value="MFS_sugar_transport-like"/>
</dbReference>
<evidence type="ECO:0000256" key="2">
    <source>
        <dbReference type="ARBA" id="ARBA00022692"/>
    </source>
</evidence>
<feature type="transmembrane region" description="Helical" evidence="5">
    <location>
        <begin position="252"/>
        <end position="275"/>
    </location>
</feature>
<feature type="transmembrane region" description="Helical" evidence="5">
    <location>
        <begin position="144"/>
        <end position="163"/>
    </location>
</feature>
<dbReference type="PROSITE" id="PS50850">
    <property type="entry name" value="MFS"/>
    <property type="match status" value="1"/>
</dbReference>
<dbReference type="PRINTS" id="PR00171">
    <property type="entry name" value="SUGRTRNSPORT"/>
</dbReference>
<feature type="transmembrane region" description="Helical" evidence="5">
    <location>
        <begin position="384"/>
        <end position="405"/>
    </location>
</feature>
<feature type="transmembrane region" description="Helical" evidence="5">
    <location>
        <begin position="287"/>
        <end position="309"/>
    </location>
</feature>
<keyword evidence="8" id="KW-1185">Reference proteome</keyword>
<dbReference type="Pfam" id="PF00083">
    <property type="entry name" value="Sugar_tr"/>
    <property type="match status" value="1"/>
</dbReference>
<dbReference type="Proteomes" id="UP001152759">
    <property type="component" value="Chromosome 10"/>
</dbReference>
<dbReference type="InterPro" id="IPR050549">
    <property type="entry name" value="MFS_Trehalose_Transporter"/>
</dbReference>
<accession>A0A9P0A048</accession>
<evidence type="ECO:0000256" key="4">
    <source>
        <dbReference type="ARBA" id="ARBA00023136"/>
    </source>
</evidence>
<proteinExistence type="predicted"/>
<name>A0A9P0A048_BEMTA</name>
<evidence type="ECO:0000256" key="1">
    <source>
        <dbReference type="ARBA" id="ARBA00004141"/>
    </source>
</evidence>
<protein>
    <recommendedName>
        <fullName evidence="6">Major facilitator superfamily (MFS) profile domain-containing protein</fullName>
    </recommendedName>
</protein>
<keyword evidence="4 5" id="KW-0472">Membrane</keyword>
<dbReference type="InterPro" id="IPR020846">
    <property type="entry name" value="MFS_dom"/>
</dbReference>
<dbReference type="SUPFAM" id="SSF103473">
    <property type="entry name" value="MFS general substrate transporter"/>
    <property type="match status" value="1"/>
</dbReference>
<feature type="transmembrane region" description="Helical" evidence="5">
    <location>
        <begin position="12"/>
        <end position="37"/>
    </location>
</feature>